<keyword evidence="1" id="KW-0812">Transmembrane</keyword>
<dbReference type="EMBL" id="KL367484">
    <property type="protein sequence ID" value="KFD70953.1"/>
    <property type="molecule type" value="Genomic_DNA"/>
</dbReference>
<dbReference type="AlphaFoldDB" id="A0A085NNA7"/>
<protein>
    <submittedName>
        <fullName evidence="4">Uncharacterized protein</fullName>
    </submittedName>
</protein>
<evidence type="ECO:0000256" key="1">
    <source>
        <dbReference type="SAM" id="Phobius"/>
    </source>
</evidence>
<proteinExistence type="predicted"/>
<keyword evidence="1" id="KW-0472">Membrane</keyword>
<evidence type="ECO:0000313" key="4">
    <source>
        <dbReference type="EMBL" id="KFD70953.1"/>
    </source>
</evidence>
<sequence length="174" mass="19163">MSKSNVALLCVTVFILFAPVIVSATARWHYMSTINRLSRDPPNKVLNSLEKRTKWRMTHVHWASAVTGLICIAVYYCLYLLISEKDQLQKTRGSSGGLSSSRKTTTSSCSTVSKQLSFGSTSGLRQTFTISRKQKASGRLTAQSAMQKSQAFGSDQTKATTMRQVVSLKNTKAT</sequence>
<gene>
    <name evidence="3" type="ORF">M513_02528</name>
    <name evidence="4" type="ORF">M514_02528</name>
</gene>
<organism evidence="4">
    <name type="scientific">Trichuris suis</name>
    <name type="common">pig whipworm</name>
    <dbReference type="NCBI Taxonomy" id="68888"/>
    <lineage>
        <taxon>Eukaryota</taxon>
        <taxon>Metazoa</taxon>
        <taxon>Ecdysozoa</taxon>
        <taxon>Nematoda</taxon>
        <taxon>Enoplea</taxon>
        <taxon>Dorylaimia</taxon>
        <taxon>Trichinellida</taxon>
        <taxon>Trichuridae</taxon>
        <taxon>Trichuris</taxon>
    </lineage>
</organism>
<accession>A0A085NNA7</accession>
<feature type="transmembrane region" description="Helical" evidence="1">
    <location>
        <begin position="60"/>
        <end position="82"/>
    </location>
</feature>
<evidence type="ECO:0000313" key="3">
    <source>
        <dbReference type="EMBL" id="KFD56424.1"/>
    </source>
</evidence>
<evidence type="ECO:0000313" key="5">
    <source>
        <dbReference type="Proteomes" id="UP000030764"/>
    </source>
</evidence>
<dbReference type="EMBL" id="KL363193">
    <property type="protein sequence ID" value="KFD56424.1"/>
    <property type="molecule type" value="Genomic_DNA"/>
</dbReference>
<dbReference type="Proteomes" id="UP000030764">
    <property type="component" value="Unassembled WGS sequence"/>
</dbReference>
<keyword evidence="5" id="KW-1185">Reference proteome</keyword>
<keyword evidence="2" id="KW-0732">Signal</keyword>
<feature type="signal peptide" evidence="2">
    <location>
        <begin position="1"/>
        <end position="24"/>
    </location>
</feature>
<reference evidence="4 5" key="1">
    <citation type="journal article" date="2014" name="Nat. Genet.">
        <title>Genome and transcriptome of the porcine whipworm Trichuris suis.</title>
        <authorList>
            <person name="Jex A.R."/>
            <person name="Nejsum P."/>
            <person name="Schwarz E.M."/>
            <person name="Hu L."/>
            <person name="Young N.D."/>
            <person name="Hall R.S."/>
            <person name="Korhonen P.K."/>
            <person name="Liao S."/>
            <person name="Thamsborg S."/>
            <person name="Xia J."/>
            <person name="Xu P."/>
            <person name="Wang S."/>
            <person name="Scheerlinck J.P."/>
            <person name="Hofmann A."/>
            <person name="Sternberg P.W."/>
            <person name="Wang J."/>
            <person name="Gasser R.B."/>
        </authorList>
    </citation>
    <scope>NUCLEOTIDE SEQUENCE [LARGE SCALE GENOMIC DNA]</scope>
    <source>
        <strain evidence="4">DCEP-RM93F</strain>
        <strain evidence="3">DCEP-RM93M</strain>
    </source>
</reference>
<name>A0A085NNA7_9BILA</name>
<dbReference type="Proteomes" id="UP000030758">
    <property type="component" value="Unassembled WGS sequence"/>
</dbReference>
<keyword evidence="1" id="KW-1133">Transmembrane helix</keyword>
<feature type="chain" id="PRO_5010405410" evidence="2">
    <location>
        <begin position="25"/>
        <end position="174"/>
    </location>
</feature>
<evidence type="ECO:0000256" key="2">
    <source>
        <dbReference type="SAM" id="SignalP"/>
    </source>
</evidence>